<evidence type="ECO:0000259" key="5">
    <source>
        <dbReference type="PROSITE" id="PS50113"/>
    </source>
</evidence>
<dbReference type="OrthoDB" id="9813903at2"/>
<dbReference type="GO" id="GO:0071732">
    <property type="term" value="P:cellular response to nitric oxide"/>
    <property type="evidence" value="ECO:0007669"/>
    <property type="project" value="UniProtKB-ARBA"/>
</dbReference>
<dbReference type="Gene3D" id="3.30.70.270">
    <property type="match status" value="1"/>
</dbReference>
<dbReference type="InterPro" id="IPR035965">
    <property type="entry name" value="PAS-like_dom_sf"/>
</dbReference>
<dbReference type="NCBIfam" id="TIGR00229">
    <property type="entry name" value="sensory_box"/>
    <property type="match status" value="2"/>
</dbReference>
<dbReference type="InterPro" id="IPR001610">
    <property type="entry name" value="PAC"/>
</dbReference>
<accession>A0A4Y9VMU6</accession>
<dbReference type="PROSITE" id="PS50113">
    <property type="entry name" value="PAC"/>
    <property type="match status" value="1"/>
</dbReference>
<sequence length="837" mass="93947">MEWLGQTLGGQSLLLPHGYCLTWNPSLLWTMVISDAVIALSYFSIPFALWYFAKKRPDIPYRWLMVVFGMFIVACGVTHIFDIVNIWQPSYWASAYAKAFTGIISFATAIALWCIMPLALKAPSAQNLKVLNQELARSHAELESRVQQRTAELTSALNQSHRLSEALDHIPAFVYIKDTSGKYIYANRMTLDFFKCSADDLLQIDESKYFSAKTLSRIKEVEKRVLEGGEDTREEIEAITADDKKHTFLQIKTPIYESAVGRNIGGLCGISTDITDLKNAEISLRIAATAFESSDGMLITDADCAILQVNPAFTAITGYSAEDVVGKNPNILSSGRHDRLFYQALWDRVNTTGTWCGEIWNRRKNGEIYPERITISEVKDNDGKVTNYVSVFTDISESKASSEQIEHLAFYDPLTNLPNRLLLLDRVRQAFSSSNRTGKKGALLFVDLDHFKVLNDTLGHSTGDLLLKLQAERLSHCVRAGDTVARFGGDEFVVVLEDLDRNATEAAAIAEQIGNKILATLHEPCQFGTHQYQSTSSIGITLFNGDEHEIEDLLKQADISMYQAKKAGRNTLRFFDPAMQEKLSVRASLESELRYAIEKHQLALYYQVQVDDNHRLIGAEALIRWIHPERGIVSPVDFIPIAEESSLILDVGHWVIDTACLQLAEWAKSAEKKHLMIAVNVSAHQFRALDFVQSVHQAIDLHKIDASRLKLELTESVILEDVDEVIAKMHALKALGVRLSLDDFGTGYSSLSYLKKLPLDQVKIDQSFVRDLAYDPNDAIMVKTIIDLANNFRINVIAEGVETELELEILKDYGCRLYQGYLFGKPVPIEKLQFSAI</sequence>
<dbReference type="Proteomes" id="UP000297706">
    <property type="component" value="Unassembled WGS sequence"/>
</dbReference>
<keyword evidence="9" id="KW-1185">Reference proteome</keyword>
<proteinExistence type="predicted"/>
<feature type="domain" description="GGDEF" evidence="7">
    <location>
        <begin position="439"/>
        <end position="577"/>
    </location>
</feature>
<dbReference type="SMART" id="SM00086">
    <property type="entry name" value="PAC"/>
    <property type="match status" value="1"/>
</dbReference>
<dbReference type="InterPro" id="IPR043128">
    <property type="entry name" value="Rev_trsase/Diguanyl_cyclase"/>
</dbReference>
<dbReference type="InterPro" id="IPR013656">
    <property type="entry name" value="PAS_4"/>
</dbReference>
<dbReference type="Pfam" id="PF00990">
    <property type="entry name" value="GGDEF"/>
    <property type="match status" value="1"/>
</dbReference>
<dbReference type="FunFam" id="3.20.20.450:FF:000001">
    <property type="entry name" value="Cyclic di-GMP phosphodiesterase yahA"/>
    <property type="match status" value="1"/>
</dbReference>
<dbReference type="RefSeq" id="WP_135279066.1">
    <property type="nucleotide sequence ID" value="NZ_PQVH01000016.1"/>
</dbReference>
<keyword evidence="3" id="KW-0812">Transmembrane</keyword>
<dbReference type="FunFam" id="3.30.70.270:FF:000001">
    <property type="entry name" value="Diguanylate cyclase domain protein"/>
    <property type="match status" value="1"/>
</dbReference>
<evidence type="ECO:0000259" key="7">
    <source>
        <dbReference type="PROSITE" id="PS50887"/>
    </source>
</evidence>
<dbReference type="InterPro" id="IPR058544">
    <property type="entry name" value="ETR1_N"/>
</dbReference>
<feature type="domain" description="EAL" evidence="6">
    <location>
        <begin position="586"/>
        <end position="837"/>
    </location>
</feature>
<dbReference type="CDD" id="cd01948">
    <property type="entry name" value="EAL"/>
    <property type="match status" value="1"/>
</dbReference>
<feature type="transmembrane region" description="Helical" evidence="3">
    <location>
        <begin position="27"/>
        <end position="52"/>
    </location>
</feature>
<comment type="caution">
    <text evidence="8">The sequence shown here is derived from an EMBL/GenBank/DDBJ whole genome shotgun (WGS) entry which is preliminary data.</text>
</comment>
<dbReference type="SMART" id="SM00052">
    <property type="entry name" value="EAL"/>
    <property type="match status" value="1"/>
</dbReference>
<gene>
    <name evidence="8" type="ORF">C3Y98_12725</name>
</gene>
<evidence type="ECO:0000256" key="3">
    <source>
        <dbReference type="SAM" id="Phobius"/>
    </source>
</evidence>
<dbReference type="PANTHER" id="PTHR44757">
    <property type="entry name" value="DIGUANYLATE CYCLASE DGCP"/>
    <property type="match status" value="1"/>
</dbReference>
<evidence type="ECO:0000259" key="6">
    <source>
        <dbReference type="PROSITE" id="PS50883"/>
    </source>
</evidence>
<evidence type="ECO:0000313" key="9">
    <source>
        <dbReference type="Proteomes" id="UP000297706"/>
    </source>
</evidence>
<dbReference type="InterPro" id="IPR029787">
    <property type="entry name" value="Nucleotide_cyclase"/>
</dbReference>
<feature type="transmembrane region" description="Helical" evidence="3">
    <location>
        <begin position="99"/>
        <end position="120"/>
    </location>
</feature>
<dbReference type="Pfam" id="PF08448">
    <property type="entry name" value="PAS_4"/>
    <property type="match status" value="1"/>
</dbReference>
<dbReference type="SMART" id="SM00267">
    <property type="entry name" value="GGDEF"/>
    <property type="match status" value="1"/>
</dbReference>
<evidence type="ECO:0000256" key="1">
    <source>
        <dbReference type="ARBA" id="ARBA00051114"/>
    </source>
</evidence>
<dbReference type="InterPro" id="IPR052155">
    <property type="entry name" value="Biofilm_reg_signaling"/>
</dbReference>
<dbReference type="Pfam" id="PF25487">
    <property type="entry name" value="ETR1_N"/>
    <property type="match status" value="1"/>
</dbReference>
<keyword evidence="3" id="KW-1133">Transmembrane helix</keyword>
<dbReference type="CDD" id="cd00130">
    <property type="entry name" value="PAS"/>
    <property type="match status" value="2"/>
</dbReference>
<dbReference type="InterPro" id="IPR001633">
    <property type="entry name" value="EAL_dom"/>
</dbReference>
<dbReference type="NCBIfam" id="TIGR00254">
    <property type="entry name" value="GGDEF"/>
    <property type="match status" value="1"/>
</dbReference>
<reference evidence="8 9" key="1">
    <citation type="submission" date="2018-02" db="EMBL/GenBank/DDBJ databases">
        <title>A novel lanthanide dependent methylotroph, Methylotenera sp. La3113.</title>
        <authorList>
            <person name="Lv H."/>
            <person name="Tani A."/>
        </authorList>
    </citation>
    <scope>NUCLEOTIDE SEQUENCE [LARGE SCALE GENOMIC DNA]</scope>
    <source>
        <strain evidence="8 9">La3113</strain>
    </source>
</reference>
<dbReference type="EMBL" id="PQVH01000016">
    <property type="protein sequence ID" value="TFW69690.1"/>
    <property type="molecule type" value="Genomic_DNA"/>
</dbReference>
<organism evidence="8 9">
    <name type="scientific">Methylotenera oryzisoli</name>
    <dbReference type="NCBI Taxonomy" id="2080758"/>
    <lineage>
        <taxon>Bacteria</taxon>
        <taxon>Pseudomonadati</taxon>
        <taxon>Pseudomonadota</taxon>
        <taxon>Betaproteobacteria</taxon>
        <taxon>Nitrosomonadales</taxon>
        <taxon>Methylophilaceae</taxon>
        <taxon>Methylotenera</taxon>
    </lineage>
</organism>
<dbReference type="GO" id="GO:0071111">
    <property type="term" value="F:cyclic-guanylate-specific phosphodiesterase activity"/>
    <property type="evidence" value="ECO:0007669"/>
    <property type="project" value="UniProtKB-EC"/>
</dbReference>
<protein>
    <submittedName>
        <fullName evidence="8">Diguanylate cyclase</fullName>
    </submittedName>
</protein>
<feature type="domain" description="PAC" evidence="5">
    <location>
        <begin position="355"/>
        <end position="407"/>
    </location>
</feature>
<feature type="domain" description="PAS" evidence="4">
    <location>
        <begin position="159"/>
        <end position="229"/>
    </location>
</feature>
<dbReference type="InterPro" id="IPR035919">
    <property type="entry name" value="EAL_sf"/>
</dbReference>
<dbReference type="Pfam" id="PF13426">
    <property type="entry name" value="PAS_9"/>
    <property type="match status" value="1"/>
</dbReference>
<dbReference type="CDD" id="cd01949">
    <property type="entry name" value="GGDEF"/>
    <property type="match status" value="1"/>
</dbReference>
<dbReference type="Gene3D" id="3.20.20.450">
    <property type="entry name" value="EAL domain"/>
    <property type="match status" value="1"/>
</dbReference>
<dbReference type="InterPro" id="IPR000160">
    <property type="entry name" value="GGDEF_dom"/>
</dbReference>
<dbReference type="SUPFAM" id="SSF55785">
    <property type="entry name" value="PYP-like sensor domain (PAS domain)"/>
    <property type="match status" value="2"/>
</dbReference>
<comment type="catalytic activity">
    <reaction evidence="1">
        <text>3',3'-c-di-GMP + H2O = 5'-phosphoguanylyl(3'-&gt;5')guanosine + H(+)</text>
        <dbReference type="Rhea" id="RHEA:24902"/>
        <dbReference type="ChEBI" id="CHEBI:15377"/>
        <dbReference type="ChEBI" id="CHEBI:15378"/>
        <dbReference type="ChEBI" id="CHEBI:58754"/>
        <dbReference type="ChEBI" id="CHEBI:58805"/>
        <dbReference type="EC" id="3.1.4.52"/>
    </reaction>
    <physiologicalReaction direction="left-to-right" evidence="1">
        <dbReference type="Rhea" id="RHEA:24903"/>
    </physiologicalReaction>
</comment>
<dbReference type="SMART" id="SM00091">
    <property type="entry name" value="PAS"/>
    <property type="match status" value="2"/>
</dbReference>
<name>A0A4Y9VMU6_9PROT</name>
<dbReference type="PROSITE" id="PS50883">
    <property type="entry name" value="EAL"/>
    <property type="match status" value="1"/>
</dbReference>
<dbReference type="SUPFAM" id="SSF55073">
    <property type="entry name" value="Nucleotide cyclase"/>
    <property type="match status" value="1"/>
</dbReference>
<evidence type="ECO:0000259" key="4">
    <source>
        <dbReference type="PROSITE" id="PS50112"/>
    </source>
</evidence>
<keyword evidence="2" id="KW-0175">Coiled coil</keyword>
<evidence type="ECO:0000313" key="8">
    <source>
        <dbReference type="EMBL" id="TFW69690.1"/>
    </source>
</evidence>
<dbReference type="InterPro" id="IPR000700">
    <property type="entry name" value="PAS-assoc_C"/>
</dbReference>
<feature type="domain" description="PAS" evidence="4">
    <location>
        <begin position="294"/>
        <end position="328"/>
    </location>
</feature>
<dbReference type="AlphaFoldDB" id="A0A4Y9VMU6"/>
<dbReference type="PANTHER" id="PTHR44757:SF2">
    <property type="entry name" value="BIOFILM ARCHITECTURE MAINTENANCE PROTEIN MBAA"/>
    <property type="match status" value="1"/>
</dbReference>
<evidence type="ECO:0000256" key="2">
    <source>
        <dbReference type="SAM" id="Coils"/>
    </source>
</evidence>
<dbReference type="Gene3D" id="3.30.450.20">
    <property type="entry name" value="PAS domain"/>
    <property type="match status" value="2"/>
</dbReference>
<keyword evidence="3" id="KW-0472">Membrane</keyword>
<dbReference type="Pfam" id="PF00563">
    <property type="entry name" value="EAL"/>
    <property type="match status" value="1"/>
</dbReference>
<dbReference type="PROSITE" id="PS50112">
    <property type="entry name" value="PAS"/>
    <property type="match status" value="2"/>
</dbReference>
<feature type="coiled-coil region" evidence="2">
    <location>
        <begin position="125"/>
        <end position="159"/>
    </location>
</feature>
<dbReference type="PROSITE" id="PS50887">
    <property type="entry name" value="GGDEF"/>
    <property type="match status" value="1"/>
</dbReference>
<dbReference type="InterPro" id="IPR000014">
    <property type="entry name" value="PAS"/>
</dbReference>
<feature type="transmembrane region" description="Helical" evidence="3">
    <location>
        <begin position="64"/>
        <end position="87"/>
    </location>
</feature>
<dbReference type="SUPFAM" id="SSF141868">
    <property type="entry name" value="EAL domain-like"/>
    <property type="match status" value="1"/>
</dbReference>